<organism evidence="2 3">
    <name type="scientific">Cytospora chrysosperma</name>
    <name type="common">Cytospora canker fungus</name>
    <name type="synonym">Sphaeria chrysosperma</name>
    <dbReference type="NCBI Taxonomy" id="252740"/>
    <lineage>
        <taxon>Eukaryota</taxon>
        <taxon>Fungi</taxon>
        <taxon>Dikarya</taxon>
        <taxon>Ascomycota</taxon>
        <taxon>Pezizomycotina</taxon>
        <taxon>Sordariomycetes</taxon>
        <taxon>Sordariomycetidae</taxon>
        <taxon>Diaporthales</taxon>
        <taxon>Cytosporaceae</taxon>
        <taxon>Cytospora</taxon>
    </lineage>
</organism>
<dbReference type="STRING" id="252740.A0A423W004"/>
<evidence type="ECO:0000313" key="2">
    <source>
        <dbReference type="EMBL" id="ROV96641.1"/>
    </source>
</evidence>
<accession>A0A423W004</accession>
<evidence type="ECO:0000313" key="3">
    <source>
        <dbReference type="Proteomes" id="UP000284375"/>
    </source>
</evidence>
<dbReference type="Proteomes" id="UP000284375">
    <property type="component" value="Unassembled WGS sequence"/>
</dbReference>
<feature type="compositionally biased region" description="Acidic residues" evidence="1">
    <location>
        <begin position="584"/>
        <end position="593"/>
    </location>
</feature>
<proteinExistence type="predicted"/>
<keyword evidence="3" id="KW-1185">Reference proteome</keyword>
<gene>
    <name evidence="2" type="ORF">VSDG_05605</name>
</gene>
<feature type="region of interest" description="Disordered" evidence="1">
    <location>
        <begin position="521"/>
        <end position="593"/>
    </location>
</feature>
<dbReference type="OrthoDB" id="4709576at2759"/>
<sequence>MEARITIAVEAYRPSYATGQNMIHLQSPISSERRPGDEILVRQDRGEFKNKITFRKPEELVKLDGGPRTAYADGVLLRPDPTNGHREGDRLWLDESAARRPRAGITAVNLRTWEYMTVALDDVCWVPKYRKLDCGEDDLQELLTISGPTVKRPKRGYVLAVVQRLRHRDGTFEVEGLEFREIVEQDLWKYQNLTALPDGPKRIEELFRRTLASVRPDAFSYLDTDQENATQPSSGGSGTAGSSRAVSLTPSVSDITEQASLSIDIDYSLMDEEEDPAMKQRRLALERKVMAKKARKPTPLLPGPPPVICNLGHKCPTPPKIFFQANMPTLENLYPKHHHQGDHKCPAGAAHELHCVFQFRTDGKGREFVDKTSCTIPPSVRHTCCTTNARPPNKPFAPPPPTVQVGAAGVVVRRARGGRGAGVFSVVGELESDYTDLPVEVEEMPFEPERDLDEVGRRAFGYSDGIAMAELAASTVNSLCDGGGCQRPDYGLLQQIGQVQPAYGYCVPGLSTFAPVPGPWDVQVGPEPLGSVSRPIVVDDDNDNDDEDEDGDEDIEDEDEEEEEVEEGGGEEEPDVFGDRHFQDDEEMDLNEY</sequence>
<name>A0A423W004_CYTCH</name>
<dbReference type="AlphaFoldDB" id="A0A423W004"/>
<feature type="compositionally biased region" description="Acidic residues" evidence="1">
    <location>
        <begin position="538"/>
        <end position="576"/>
    </location>
</feature>
<feature type="region of interest" description="Disordered" evidence="1">
    <location>
        <begin position="224"/>
        <end position="251"/>
    </location>
</feature>
<protein>
    <submittedName>
        <fullName evidence="2">Uncharacterized protein</fullName>
    </submittedName>
</protein>
<evidence type="ECO:0000256" key="1">
    <source>
        <dbReference type="SAM" id="MobiDB-lite"/>
    </source>
</evidence>
<comment type="caution">
    <text evidence="2">The sequence shown here is derived from an EMBL/GenBank/DDBJ whole genome shotgun (WGS) entry which is preliminary data.</text>
</comment>
<reference evidence="2 3" key="1">
    <citation type="submission" date="2015-09" db="EMBL/GenBank/DDBJ databases">
        <title>Host preference determinants of Valsa canker pathogens revealed by comparative genomics.</title>
        <authorList>
            <person name="Yin Z."/>
            <person name="Huang L."/>
        </authorList>
    </citation>
    <scope>NUCLEOTIDE SEQUENCE [LARGE SCALE GENOMIC DNA]</scope>
    <source>
        <strain evidence="2 3">YSFL</strain>
    </source>
</reference>
<dbReference type="EMBL" id="LJZO01000019">
    <property type="protein sequence ID" value="ROV96641.1"/>
    <property type="molecule type" value="Genomic_DNA"/>
</dbReference>